<evidence type="ECO:0000256" key="2">
    <source>
        <dbReference type="ARBA" id="ARBA00023127"/>
    </source>
</evidence>
<dbReference type="CDD" id="cd20516">
    <property type="entry name" value="CYCLIN_CCND_rpt2"/>
    <property type="match status" value="1"/>
</dbReference>
<dbReference type="InterPro" id="IPR013763">
    <property type="entry name" value="Cyclin-like_dom"/>
</dbReference>
<dbReference type="InterPro" id="IPR048258">
    <property type="entry name" value="Cyclins_cyclin-box"/>
</dbReference>
<sequence>MIKGHCQTIYDPSLIEDERVLRNLLFTQSRYVIKSSYFKCFQTELDVYMRELVANWMLEICEEEKCEKDVFPLAMNILDRFLSVILIKKSQLQLVASVCLLVSSKLRQSEPIDVKKLILYADYSITSDQIKGWELLVLSQLKWDLAAVTPNDFLNLILRRLHTRCKGKDKLMTIKKHAQTFITLCATDFRFSMLPPSSIAASCIATAILGLTSLRNNFSSTEKILSQICKLASIDVSELLSIRKSIEDVLNEQISRHH</sequence>
<evidence type="ECO:0000313" key="7">
    <source>
        <dbReference type="EnsemblMetazoa" id="tetur11g03640.1"/>
    </source>
</evidence>
<dbReference type="PROSITE" id="PS00292">
    <property type="entry name" value="CYCLINS"/>
    <property type="match status" value="1"/>
</dbReference>
<evidence type="ECO:0000259" key="6">
    <source>
        <dbReference type="SMART" id="SM01332"/>
    </source>
</evidence>
<dbReference type="GO" id="GO:0000278">
    <property type="term" value="P:mitotic cell cycle"/>
    <property type="evidence" value="ECO:0007669"/>
    <property type="project" value="UniProtKB-ARBA"/>
</dbReference>
<dbReference type="AlphaFoldDB" id="T1KHA2"/>
<gene>
    <name evidence="7" type="primary">107363998</name>
</gene>
<reference evidence="7" key="2">
    <citation type="submission" date="2015-06" db="UniProtKB">
        <authorList>
            <consortium name="EnsemblMetazoa"/>
        </authorList>
    </citation>
    <scope>IDENTIFICATION</scope>
</reference>
<dbReference type="Pfam" id="PF00134">
    <property type="entry name" value="Cyclin_N"/>
    <property type="match status" value="1"/>
</dbReference>
<dbReference type="InterPro" id="IPR004367">
    <property type="entry name" value="Cyclin_C-dom"/>
</dbReference>
<feature type="domain" description="Cyclin C-terminal" evidence="6">
    <location>
        <begin position="148"/>
        <end position="257"/>
    </location>
</feature>
<dbReference type="OrthoDB" id="306099at2759"/>
<evidence type="ECO:0000259" key="5">
    <source>
        <dbReference type="SMART" id="SM00385"/>
    </source>
</evidence>
<dbReference type="FunFam" id="1.10.472.10:FF:000003">
    <property type="entry name" value="G1/S-specific cyclin-D2"/>
    <property type="match status" value="1"/>
</dbReference>
<dbReference type="InterPro" id="IPR039361">
    <property type="entry name" value="Cyclin"/>
</dbReference>
<reference evidence="8" key="1">
    <citation type="submission" date="2011-08" db="EMBL/GenBank/DDBJ databases">
        <authorList>
            <person name="Rombauts S."/>
        </authorList>
    </citation>
    <scope>NUCLEOTIDE SEQUENCE</scope>
    <source>
        <strain evidence="8">London</strain>
    </source>
</reference>
<name>T1KHA2_TETUR</name>
<dbReference type="STRING" id="32264.T1KHA2"/>
<evidence type="ECO:0000256" key="3">
    <source>
        <dbReference type="ARBA" id="ARBA00023306"/>
    </source>
</evidence>
<dbReference type="PANTHER" id="PTHR10177">
    <property type="entry name" value="CYCLINS"/>
    <property type="match status" value="1"/>
</dbReference>
<dbReference type="GO" id="GO:0051301">
    <property type="term" value="P:cell division"/>
    <property type="evidence" value="ECO:0007669"/>
    <property type="project" value="UniProtKB-KW"/>
</dbReference>
<keyword evidence="8" id="KW-1185">Reference proteome</keyword>
<dbReference type="Proteomes" id="UP000015104">
    <property type="component" value="Unassembled WGS sequence"/>
</dbReference>
<evidence type="ECO:0000313" key="8">
    <source>
        <dbReference type="Proteomes" id="UP000015104"/>
    </source>
</evidence>
<dbReference type="EnsemblMetazoa" id="tetur11g03640.1">
    <property type="protein sequence ID" value="tetur11g03640.1"/>
    <property type="gene ID" value="tetur11g03640"/>
</dbReference>
<feature type="domain" description="Cyclin-like" evidence="5">
    <location>
        <begin position="55"/>
        <end position="139"/>
    </location>
</feature>
<dbReference type="SUPFAM" id="SSF47954">
    <property type="entry name" value="Cyclin-like"/>
    <property type="match status" value="2"/>
</dbReference>
<dbReference type="SMART" id="SM01332">
    <property type="entry name" value="Cyclin_C"/>
    <property type="match status" value="1"/>
</dbReference>
<keyword evidence="3" id="KW-0131">Cell cycle</keyword>
<dbReference type="KEGG" id="tut:107363998"/>
<proteinExistence type="inferred from homology"/>
<protein>
    <submittedName>
        <fullName evidence="7">Uncharacterized protein</fullName>
    </submittedName>
</protein>
<dbReference type="EMBL" id="CAEY01000074">
    <property type="status" value="NOT_ANNOTATED_CDS"/>
    <property type="molecule type" value="Genomic_DNA"/>
</dbReference>
<dbReference type="InterPro" id="IPR006671">
    <property type="entry name" value="Cyclin_N"/>
</dbReference>
<dbReference type="Pfam" id="PF02984">
    <property type="entry name" value="Cyclin_C"/>
    <property type="match status" value="1"/>
</dbReference>
<dbReference type="Gene3D" id="1.10.472.10">
    <property type="entry name" value="Cyclin-like"/>
    <property type="match status" value="2"/>
</dbReference>
<keyword evidence="2 4" id="KW-0195">Cyclin</keyword>
<evidence type="ECO:0000256" key="1">
    <source>
        <dbReference type="ARBA" id="ARBA00022618"/>
    </source>
</evidence>
<accession>T1KHA2</accession>
<evidence type="ECO:0000256" key="4">
    <source>
        <dbReference type="RuleBase" id="RU000383"/>
    </source>
</evidence>
<dbReference type="eggNOG" id="KOG0656">
    <property type="taxonomic scope" value="Eukaryota"/>
</dbReference>
<dbReference type="HOGENOM" id="CLU_052190_0_0_1"/>
<keyword evidence="1" id="KW-0132">Cell division</keyword>
<dbReference type="OMA" id="KEIKPYM"/>
<dbReference type="InterPro" id="IPR036915">
    <property type="entry name" value="Cyclin-like_sf"/>
</dbReference>
<dbReference type="SMART" id="SM00385">
    <property type="entry name" value="CYCLIN"/>
    <property type="match status" value="1"/>
</dbReference>
<comment type="similarity">
    <text evidence="4">Belongs to the cyclin family.</text>
</comment>
<organism evidence="7 8">
    <name type="scientific">Tetranychus urticae</name>
    <name type="common">Two-spotted spider mite</name>
    <dbReference type="NCBI Taxonomy" id="32264"/>
    <lineage>
        <taxon>Eukaryota</taxon>
        <taxon>Metazoa</taxon>
        <taxon>Ecdysozoa</taxon>
        <taxon>Arthropoda</taxon>
        <taxon>Chelicerata</taxon>
        <taxon>Arachnida</taxon>
        <taxon>Acari</taxon>
        <taxon>Acariformes</taxon>
        <taxon>Trombidiformes</taxon>
        <taxon>Prostigmata</taxon>
        <taxon>Eleutherengona</taxon>
        <taxon>Raphignathae</taxon>
        <taxon>Tetranychoidea</taxon>
        <taxon>Tetranychidae</taxon>
        <taxon>Tetranychus</taxon>
    </lineage>
</organism>